<dbReference type="InterPro" id="IPR011006">
    <property type="entry name" value="CheY-like_superfamily"/>
</dbReference>
<evidence type="ECO:0000259" key="3">
    <source>
        <dbReference type="PROSITE" id="PS50930"/>
    </source>
</evidence>
<sequence>MENYKCAIIDDEDYAIATLTEHIKQIPGLKLVKSFTDPIQALAEIKLSDRIDILFIDIDMPGLSGIELASMLRDYTNLIVFTTAHSQYAIDAFGIHADDYLVKPIGSVKFINSIRRLIEKRLSKSIYQEKDILFIRLAEKNRILKLYIEDILFIQALKNYVRLNVSGGITHDMKNTMGNAERELANTKLMRVHRSYIINLDKIQHVLGNSIKISDNNIIPIGNEYKEAVMKYAEKNLIRSGR</sequence>
<accession>A0A4R0NYY3</accession>
<dbReference type="InterPro" id="IPR007492">
    <property type="entry name" value="LytTR_DNA-bd_dom"/>
</dbReference>
<evidence type="ECO:0000256" key="1">
    <source>
        <dbReference type="PROSITE-ProRule" id="PRU00169"/>
    </source>
</evidence>
<dbReference type="AlphaFoldDB" id="A0A4R0NYY3"/>
<dbReference type="Pfam" id="PF00072">
    <property type="entry name" value="Response_reg"/>
    <property type="match status" value="1"/>
</dbReference>
<comment type="caution">
    <text evidence="4">The sequence shown here is derived from an EMBL/GenBank/DDBJ whole genome shotgun (WGS) entry which is preliminary data.</text>
</comment>
<feature type="domain" description="Response regulatory" evidence="2">
    <location>
        <begin position="5"/>
        <end position="118"/>
    </location>
</feature>
<proteinExistence type="predicted"/>
<evidence type="ECO:0000313" key="5">
    <source>
        <dbReference type="Proteomes" id="UP000291485"/>
    </source>
</evidence>
<keyword evidence="5" id="KW-1185">Reference proteome</keyword>
<dbReference type="OrthoDB" id="9787344at2"/>
<dbReference type="Gene3D" id="2.40.50.1020">
    <property type="entry name" value="LytTr DNA-binding domain"/>
    <property type="match status" value="1"/>
</dbReference>
<gene>
    <name evidence="4" type="ORF">EZ449_14130</name>
</gene>
<reference evidence="4 5" key="1">
    <citation type="submission" date="2019-02" db="EMBL/GenBank/DDBJ databases">
        <title>Pedobacter sp. RP-3-11 sp. nov., isolated from Arctic soil.</title>
        <authorList>
            <person name="Dahal R.H."/>
        </authorList>
    </citation>
    <scope>NUCLEOTIDE SEQUENCE [LARGE SCALE GENOMIC DNA]</scope>
    <source>
        <strain evidence="4 5">RP-3-11</strain>
    </source>
</reference>
<dbReference type="Pfam" id="PF04397">
    <property type="entry name" value="LytTR"/>
    <property type="match status" value="1"/>
</dbReference>
<dbReference type="InterPro" id="IPR046947">
    <property type="entry name" value="LytR-like"/>
</dbReference>
<name>A0A4R0NYY3_9SPHI</name>
<dbReference type="GO" id="GO:0003677">
    <property type="term" value="F:DNA binding"/>
    <property type="evidence" value="ECO:0007669"/>
    <property type="project" value="InterPro"/>
</dbReference>
<dbReference type="InterPro" id="IPR001789">
    <property type="entry name" value="Sig_transdc_resp-reg_receiver"/>
</dbReference>
<dbReference type="Proteomes" id="UP000291485">
    <property type="component" value="Unassembled WGS sequence"/>
</dbReference>
<feature type="modified residue" description="4-aspartylphosphate" evidence="1">
    <location>
        <position position="57"/>
    </location>
</feature>
<dbReference type="EMBL" id="SJSN01000010">
    <property type="protein sequence ID" value="TCD07669.1"/>
    <property type="molecule type" value="Genomic_DNA"/>
</dbReference>
<dbReference type="Gene3D" id="3.40.50.2300">
    <property type="match status" value="1"/>
</dbReference>
<evidence type="ECO:0000313" key="4">
    <source>
        <dbReference type="EMBL" id="TCD07669.1"/>
    </source>
</evidence>
<organism evidence="4 5">
    <name type="scientific">Pedobacter frigidisoli</name>
    <dbReference type="NCBI Taxonomy" id="2530455"/>
    <lineage>
        <taxon>Bacteria</taxon>
        <taxon>Pseudomonadati</taxon>
        <taxon>Bacteroidota</taxon>
        <taxon>Sphingobacteriia</taxon>
        <taxon>Sphingobacteriales</taxon>
        <taxon>Sphingobacteriaceae</taxon>
        <taxon>Pedobacter</taxon>
    </lineage>
</organism>
<dbReference type="SMART" id="SM00850">
    <property type="entry name" value="LytTR"/>
    <property type="match status" value="1"/>
</dbReference>
<dbReference type="PANTHER" id="PTHR37299">
    <property type="entry name" value="TRANSCRIPTIONAL REGULATOR-RELATED"/>
    <property type="match status" value="1"/>
</dbReference>
<keyword evidence="1" id="KW-0597">Phosphoprotein</keyword>
<evidence type="ECO:0000259" key="2">
    <source>
        <dbReference type="PROSITE" id="PS50110"/>
    </source>
</evidence>
<dbReference type="PROSITE" id="PS50930">
    <property type="entry name" value="HTH_LYTTR"/>
    <property type="match status" value="1"/>
</dbReference>
<dbReference type="RefSeq" id="WP_131559886.1">
    <property type="nucleotide sequence ID" value="NZ_SJSN01000010.1"/>
</dbReference>
<dbReference type="PROSITE" id="PS50110">
    <property type="entry name" value="RESPONSE_REGULATORY"/>
    <property type="match status" value="1"/>
</dbReference>
<dbReference type="PANTHER" id="PTHR37299:SF1">
    <property type="entry name" value="STAGE 0 SPORULATION PROTEIN A HOMOLOG"/>
    <property type="match status" value="1"/>
</dbReference>
<feature type="domain" description="HTH LytTR-type" evidence="3">
    <location>
        <begin position="135"/>
        <end position="206"/>
    </location>
</feature>
<dbReference type="SUPFAM" id="SSF52172">
    <property type="entry name" value="CheY-like"/>
    <property type="match status" value="1"/>
</dbReference>
<dbReference type="SMART" id="SM00448">
    <property type="entry name" value="REC"/>
    <property type="match status" value="1"/>
</dbReference>
<dbReference type="GO" id="GO:0000156">
    <property type="term" value="F:phosphorelay response regulator activity"/>
    <property type="evidence" value="ECO:0007669"/>
    <property type="project" value="InterPro"/>
</dbReference>
<protein>
    <submittedName>
        <fullName evidence="4">Response regulator transcription factor</fullName>
    </submittedName>
</protein>